<keyword evidence="3" id="KW-1185">Reference proteome</keyword>
<dbReference type="EMBL" id="CP002831">
    <property type="protein sequence ID" value="AFC24602.1"/>
    <property type="molecule type" value="Genomic_DNA"/>
</dbReference>
<name>H6L0R6_SAPGL</name>
<dbReference type="Proteomes" id="UP000007519">
    <property type="component" value="Chromosome"/>
</dbReference>
<gene>
    <name evidence="2" type="ordered locus">SGRA_1868</name>
</gene>
<organism evidence="2 3">
    <name type="scientific">Saprospira grandis (strain Lewin)</name>
    <dbReference type="NCBI Taxonomy" id="984262"/>
    <lineage>
        <taxon>Bacteria</taxon>
        <taxon>Pseudomonadati</taxon>
        <taxon>Bacteroidota</taxon>
        <taxon>Saprospiria</taxon>
        <taxon>Saprospirales</taxon>
        <taxon>Saprospiraceae</taxon>
        <taxon>Saprospira</taxon>
    </lineage>
</organism>
<accession>H6L0R6</accession>
<feature type="region of interest" description="Disordered" evidence="1">
    <location>
        <begin position="35"/>
        <end position="68"/>
    </location>
</feature>
<dbReference type="AlphaFoldDB" id="H6L0R6"/>
<reference evidence="2 3" key="1">
    <citation type="journal article" date="2012" name="Stand. Genomic Sci.">
        <title>Complete genome sequencing and analysis of Saprospira grandis str. Lewin, a predatory marine bacterium.</title>
        <authorList>
            <person name="Saw J.H."/>
            <person name="Yuryev A."/>
            <person name="Kanbe M."/>
            <person name="Hou S."/>
            <person name="Young A.G."/>
            <person name="Aizawa S."/>
            <person name="Alam M."/>
        </authorList>
    </citation>
    <scope>NUCLEOTIDE SEQUENCE [LARGE SCALE GENOMIC DNA]</scope>
    <source>
        <strain evidence="2 3">Lewin</strain>
    </source>
</reference>
<evidence type="ECO:0000313" key="3">
    <source>
        <dbReference type="Proteomes" id="UP000007519"/>
    </source>
</evidence>
<dbReference type="HOGENOM" id="CLU_2791573_0_0_10"/>
<protein>
    <submittedName>
        <fullName evidence="2">Uncharacterized protein</fullName>
    </submittedName>
</protein>
<dbReference type="KEGG" id="sgn:SGRA_1868"/>
<proteinExistence type="predicted"/>
<sequence length="68" mass="7288">MGLKKGAKLRFCAFFSGQGRISSYLGRYFLRYAGAKRRRPSAAEGWRTAPDQGGKAAAGPNRPVSPAA</sequence>
<evidence type="ECO:0000313" key="2">
    <source>
        <dbReference type="EMBL" id="AFC24602.1"/>
    </source>
</evidence>
<evidence type="ECO:0000256" key="1">
    <source>
        <dbReference type="SAM" id="MobiDB-lite"/>
    </source>
</evidence>